<gene>
    <name evidence="1" type="ORF">CES86_1128</name>
</gene>
<reference evidence="1 2" key="1">
    <citation type="submission" date="2017-07" db="EMBL/GenBank/DDBJ databases">
        <title>Draft genome of Ochrobactrum lupini type strain LUP21.</title>
        <authorList>
            <person name="Krzyzanowska D.M."/>
            <person name="Jafra S."/>
        </authorList>
    </citation>
    <scope>NUCLEOTIDE SEQUENCE [LARGE SCALE GENOMIC DNA]</scope>
    <source>
        <strain evidence="1 2">LUP21</strain>
    </source>
</reference>
<protein>
    <submittedName>
        <fullName evidence="1">Uncharacterized protein</fullName>
    </submittedName>
</protein>
<dbReference type="AlphaFoldDB" id="A0A256GWT3"/>
<organism evidence="1 2">
    <name type="scientific">Brucella lupini</name>
    <dbReference type="NCBI Taxonomy" id="255457"/>
    <lineage>
        <taxon>Bacteria</taxon>
        <taxon>Pseudomonadati</taxon>
        <taxon>Pseudomonadota</taxon>
        <taxon>Alphaproteobacteria</taxon>
        <taxon>Hyphomicrobiales</taxon>
        <taxon>Brucellaceae</taxon>
        <taxon>Brucella/Ochrobactrum group</taxon>
        <taxon>Brucella</taxon>
    </lineage>
</organism>
<accession>A0A256GWT3</accession>
<evidence type="ECO:0000313" key="2">
    <source>
        <dbReference type="Proteomes" id="UP000216363"/>
    </source>
</evidence>
<dbReference type="Proteomes" id="UP000216363">
    <property type="component" value="Unassembled WGS sequence"/>
</dbReference>
<sequence>MRFRLSPTRFEGSFSNQGKFVKWPQMGHFAFLSRLARAKAQSNYGEGVFFVGQ</sequence>
<proteinExistence type="predicted"/>
<evidence type="ECO:0000313" key="1">
    <source>
        <dbReference type="EMBL" id="OYR31633.1"/>
    </source>
</evidence>
<dbReference type="EMBL" id="NNRN01000038">
    <property type="protein sequence ID" value="OYR31633.1"/>
    <property type="molecule type" value="Genomic_DNA"/>
</dbReference>
<name>A0A256GWT3_9HYPH</name>
<comment type="caution">
    <text evidence="1">The sequence shown here is derived from an EMBL/GenBank/DDBJ whole genome shotgun (WGS) entry which is preliminary data.</text>
</comment>